<evidence type="ECO:0000256" key="1">
    <source>
        <dbReference type="SAM" id="MobiDB-lite"/>
    </source>
</evidence>
<gene>
    <name evidence="2" type="ORF">DFR51_1840</name>
</gene>
<name>A0ABX9SXJ7_SPHMI</name>
<evidence type="ECO:0000313" key="2">
    <source>
        <dbReference type="EMBL" id="RKS88642.1"/>
    </source>
</evidence>
<evidence type="ECO:0000313" key="3">
    <source>
        <dbReference type="Proteomes" id="UP000276029"/>
    </source>
</evidence>
<reference evidence="2 3" key="1">
    <citation type="submission" date="2018-10" db="EMBL/GenBank/DDBJ databases">
        <title>Genomic Encyclopedia of Type Strains, Phase IV (KMG-IV): sequencing the most valuable type-strain genomes for metagenomic binning, comparative biology and taxonomic classification.</title>
        <authorList>
            <person name="Goeker M."/>
        </authorList>
    </citation>
    <scope>NUCLEOTIDE SEQUENCE [LARGE SCALE GENOMIC DNA]</scope>
    <source>
        <strain evidence="2 3">DSM 19791</strain>
    </source>
</reference>
<sequence length="204" mass="22306">MAKPDVFGPPFPSASRQSCTNKPHGPLGGGRSSGPQVRTRLYGLLPVRPTPRWAYSCCTGIAFEVDERFATDCRVYSAQLYEPFNSDKHVGHGSPHEHPHAVDAHEQFIEMPDAIGTPALAVNVGVDCRTEFVGLTANRLGTEVYCTLGQQIFVATQARSETEIEPSRQADGVRRQALTLVGNGFHCRLSMRRMAARGIKLPFA</sequence>
<organism evidence="2 3">
    <name type="scientific">Sphingosinicella microcystinivorans</name>
    <dbReference type="NCBI Taxonomy" id="335406"/>
    <lineage>
        <taxon>Bacteria</taxon>
        <taxon>Pseudomonadati</taxon>
        <taxon>Pseudomonadota</taxon>
        <taxon>Alphaproteobacteria</taxon>
        <taxon>Sphingomonadales</taxon>
        <taxon>Sphingosinicellaceae</taxon>
        <taxon>Sphingosinicella</taxon>
    </lineage>
</organism>
<feature type="region of interest" description="Disordered" evidence="1">
    <location>
        <begin position="1"/>
        <end position="35"/>
    </location>
</feature>
<dbReference type="EMBL" id="RBWX01000008">
    <property type="protein sequence ID" value="RKS88642.1"/>
    <property type="molecule type" value="Genomic_DNA"/>
</dbReference>
<dbReference type="Proteomes" id="UP000276029">
    <property type="component" value="Unassembled WGS sequence"/>
</dbReference>
<accession>A0ABX9SXJ7</accession>
<protein>
    <submittedName>
        <fullName evidence="2">Uncharacterized protein</fullName>
    </submittedName>
</protein>
<comment type="caution">
    <text evidence="2">The sequence shown here is derived from an EMBL/GenBank/DDBJ whole genome shotgun (WGS) entry which is preliminary data.</text>
</comment>
<keyword evidence="3" id="KW-1185">Reference proteome</keyword>
<proteinExistence type="predicted"/>